<evidence type="ECO:0000256" key="1">
    <source>
        <dbReference type="SAM" id="Coils"/>
    </source>
</evidence>
<name>A0A2Z4NAG8_9CILI</name>
<keyword evidence="1" id="KW-0175">Coiled coil</keyword>
<evidence type="ECO:0000256" key="2">
    <source>
        <dbReference type="SAM" id="SignalP"/>
    </source>
</evidence>
<feature type="chain" id="PRO_5036059570" evidence="2">
    <location>
        <begin position="17"/>
        <end position="370"/>
    </location>
</feature>
<feature type="coiled-coil region" evidence="1">
    <location>
        <begin position="65"/>
        <end position="114"/>
    </location>
</feature>
<dbReference type="AlphaFoldDB" id="A0A2Z4NAG8"/>
<dbReference type="EMBL" id="MN295601">
    <property type="protein sequence ID" value="QEE82884.1"/>
    <property type="molecule type" value="Genomic_DNA"/>
</dbReference>
<protein>
    <submittedName>
        <fullName evidence="3">Trichocyst matrix protein T4-B</fullName>
    </submittedName>
</protein>
<feature type="signal peptide" evidence="2">
    <location>
        <begin position="1"/>
        <end position="16"/>
    </location>
</feature>
<keyword evidence="2" id="KW-0732">Signal</keyword>
<proteinExistence type="evidence at transcript level"/>
<sequence>MKRVAIILLLTVLSQCGIQRSPARLSDTKTVLAEMDKDSFGSTILSAVALNAATGNPVEEITVLIEEIVEQLTTEQNQADGLNTQNEASCETNIDNLNQQIAQTKATIESTENALKINSEILKDAKVTLAQANRDFDEVVESIDQGSQQRRADHERWVEEDYANAISIATLEEGVKLINHMIHGVEFTQIKSRYEKVLDKLKEDNNKHASLFKPLISSLTQLATRLNYENVMKILELLNNIRLTIAEEQQQAKEAENIASEDWQKLLNHLAAEKQRLGDKKARLSSLIEATTTLLEQYRQSLENNKVQLENYSQTLVNETQRCSQQAETYAVESAERARELEILERLLEHMREKYNQVSEYVSSRVYSDF</sequence>
<dbReference type="SMR" id="A0A2Z4NAG8"/>
<reference evidence="3" key="1">
    <citation type="journal article" date="2019" name="Fish Shellfish Immunol.">
        <title>Evidence for the role of extrusomes in evading attack by the host immune system in a scuticociliate parasite.</title>
        <authorList>
            <person name="Folgueira I."/>
            <person name="Lamas J."/>
            <person name="De Felipe A.P."/>
            <person name="Sueiro R.A."/>
            <person name="Leiro J.M."/>
        </authorList>
    </citation>
    <scope>NUCLEOTIDE SEQUENCE</scope>
    <source>
        <strain evidence="4">I1</strain>
    </source>
</reference>
<dbReference type="EMBL" id="MH412658">
    <property type="protein sequence ID" value="AWX67866.1"/>
    <property type="molecule type" value="mRNA"/>
</dbReference>
<feature type="coiled-coil region" evidence="1">
    <location>
        <begin position="295"/>
        <end position="361"/>
    </location>
</feature>
<evidence type="ECO:0000313" key="3">
    <source>
        <dbReference type="EMBL" id="AWX67866.1"/>
    </source>
</evidence>
<evidence type="ECO:0000313" key="4">
    <source>
        <dbReference type="EMBL" id="QEE82884.1"/>
    </source>
</evidence>
<organism evidence="3">
    <name type="scientific">Philasterides dicentrarchi</name>
    <dbReference type="NCBI Taxonomy" id="282688"/>
    <lineage>
        <taxon>Eukaryota</taxon>
        <taxon>Sar</taxon>
        <taxon>Alveolata</taxon>
        <taxon>Ciliophora</taxon>
        <taxon>Intramacronucleata</taxon>
        <taxon>Oligohymenophorea</taxon>
        <taxon>Scuticociliatia</taxon>
        <taxon>Philasterida</taxon>
        <taxon>Philasteridae</taxon>
        <taxon>Philasterides</taxon>
    </lineage>
</organism>
<accession>A0A2Z4NAG8</accession>